<feature type="region of interest" description="Disordered" evidence="1">
    <location>
        <begin position="1"/>
        <end position="39"/>
    </location>
</feature>
<reference evidence="3" key="1">
    <citation type="journal article" date="2010" name="Nat. Biotechnol.">
        <title>Draft genome sequence of the oilseed species Ricinus communis.</title>
        <authorList>
            <person name="Chan A.P."/>
            <person name="Crabtree J."/>
            <person name="Zhao Q."/>
            <person name="Lorenzi H."/>
            <person name="Orvis J."/>
            <person name="Puiu D."/>
            <person name="Melake-Berhan A."/>
            <person name="Jones K.M."/>
            <person name="Redman J."/>
            <person name="Chen G."/>
            <person name="Cahoon E.B."/>
            <person name="Gedil M."/>
            <person name="Stanke M."/>
            <person name="Haas B.J."/>
            <person name="Wortman J.R."/>
            <person name="Fraser-Liggett C.M."/>
            <person name="Ravel J."/>
            <person name="Rabinowicz P.D."/>
        </authorList>
    </citation>
    <scope>NUCLEOTIDE SEQUENCE [LARGE SCALE GENOMIC DNA]</scope>
    <source>
        <strain evidence="3">cv. Hale</strain>
    </source>
</reference>
<dbReference type="EMBL" id="EQ993018">
    <property type="protein sequence ID" value="EEF22539.1"/>
    <property type="molecule type" value="Genomic_DNA"/>
</dbReference>
<sequence length="86" mass="9546">AFGREAGALGEAHRDRGQRERAGDGDVDLAADDQQRHRQRDQRLFAEVLGAVQQVVQVQEVRQGDAVRDEDGDEQHGQQAFPAPEE</sequence>
<feature type="non-terminal residue" evidence="2">
    <location>
        <position position="1"/>
    </location>
</feature>
<dbReference type="InParanoid" id="B9TNM5"/>
<evidence type="ECO:0000256" key="1">
    <source>
        <dbReference type="SAM" id="MobiDB-lite"/>
    </source>
</evidence>
<proteinExistence type="predicted"/>
<feature type="region of interest" description="Disordered" evidence="1">
    <location>
        <begin position="62"/>
        <end position="86"/>
    </location>
</feature>
<feature type="non-terminal residue" evidence="2">
    <location>
        <position position="86"/>
    </location>
</feature>
<gene>
    <name evidence="2" type="ORF">RCOM_2030800</name>
</gene>
<accession>B9TNM5</accession>
<organism evidence="2 3">
    <name type="scientific">Ricinus communis</name>
    <name type="common">Castor bean</name>
    <dbReference type="NCBI Taxonomy" id="3988"/>
    <lineage>
        <taxon>Eukaryota</taxon>
        <taxon>Viridiplantae</taxon>
        <taxon>Streptophyta</taxon>
        <taxon>Embryophyta</taxon>
        <taxon>Tracheophyta</taxon>
        <taxon>Spermatophyta</taxon>
        <taxon>Magnoliopsida</taxon>
        <taxon>eudicotyledons</taxon>
        <taxon>Gunneridae</taxon>
        <taxon>Pentapetalae</taxon>
        <taxon>rosids</taxon>
        <taxon>fabids</taxon>
        <taxon>Malpighiales</taxon>
        <taxon>Euphorbiaceae</taxon>
        <taxon>Acalyphoideae</taxon>
        <taxon>Acalypheae</taxon>
        <taxon>Ricinus</taxon>
    </lineage>
</organism>
<feature type="compositionally biased region" description="Basic and acidic residues" evidence="1">
    <location>
        <begin position="11"/>
        <end position="24"/>
    </location>
</feature>
<dbReference type="AlphaFoldDB" id="B9TNM5"/>
<name>B9TNM5_RICCO</name>
<evidence type="ECO:0000313" key="3">
    <source>
        <dbReference type="Proteomes" id="UP000008311"/>
    </source>
</evidence>
<dbReference type="Proteomes" id="UP000008311">
    <property type="component" value="Unassembled WGS sequence"/>
</dbReference>
<protein>
    <submittedName>
        <fullName evidence="2">Uncharacterized protein</fullName>
    </submittedName>
</protein>
<keyword evidence="3" id="KW-1185">Reference proteome</keyword>
<evidence type="ECO:0000313" key="2">
    <source>
        <dbReference type="EMBL" id="EEF22539.1"/>
    </source>
</evidence>